<proteinExistence type="predicted"/>
<dbReference type="PROSITE" id="PS51704">
    <property type="entry name" value="GP_PDE"/>
    <property type="match status" value="1"/>
</dbReference>
<evidence type="ECO:0000313" key="2">
    <source>
        <dbReference type="EMBL" id="KEO90665.1"/>
    </source>
</evidence>
<dbReference type="InterPro" id="IPR017946">
    <property type="entry name" value="PLC-like_Pdiesterase_TIM-brl"/>
</dbReference>
<dbReference type="GO" id="GO:0006629">
    <property type="term" value="P:lipid metabolic process"/>
    <property type="evidence" value="ECO:0007669"/>
    <property type="project" value="InterPro"/>
</dbReference>
<dbReference type="PATRIC" id="fig|39960.10.peg.116"/>
<dbReference type="OrthoDB" id="9795622at2"/>
<accession>A0A074MD52</accession>
<keyword evidence="3" id="KW-1185">Reference proteome</keyword>
<dbReference type="PANTHER" id="PTHR46211:SF1">
    <property type="entry name" value="GLYCEROPHOSPHODIESTER PHOSPHODIESTERASE, CYTOPLASMIC"/>
    <property type="match status" value="1"/>
</dbReference>
<evidence type="ECO:0000313" key="3">
    <source>
        <dbReference type="Proteomes" id="UP000027866"/>
    </source>
</evidence>
<comment type="caution">
    <text evidence="2">The sequence shown here is derived from an EMBL/GenBank/DDBJ whole genome shotgun (WGS) entry which is preliminary data.</text>
</comment>
<organism evidence="2 3">
    <name type="scientific">Erythrobacter litoralis</name>
    <dbReference type="NCBI Taxonomy" id="39960"/>
    <lineage>
        <taxon>Bacteria</taxon>
        <taxon>Pseudomonadati</taxon>
        <taxon>Pseudomonadota</taxon>
        <taxon>Alphaproteobacteria</taxon>
        <taxon>Sphingomonadales</taxon>
        <taxon>Erythrobacteraceae</taxon>
        <taxon>Erythrobacter/Porphyrobacter group</taxon>
        <taxon>Erythrobacter</taxon>
    </lineage>
</organism>
<dbReference type="SUPFAM" id="SSF51695">
    <property type="entry name" value="PLC-like phosphodiesterases"/>
    <property type="match status" value="1"/>
</dbReference>
<dbReference type="GO" id="GO:0008081">
    <property type="term" value="F:phosphoric diester hydrolase activity"/>
    <property type="evidence" value="ECO:0007669"/>
    <property type="project" value="InterPro"/>
</dbReference>
<sequence>MKRPLLWGGFAIALLFLGLTILNASWLAPYPAGAPKQVAQGALSPLSVAQPGEECASARIEPPYHRHLANTKESVLRAAKMGAWLVEVDARLAAGGEVVLFSDARLDCLTDGRGPVREASLARLRALDAGHGYSADGESYPFRGRGAKIETLSEVARAMPRRGRLVVHLASDNPALVEGVAAAYRRSGRDPVQAQDAFYGPAEAIAAIRKRYPDVWAFNPDAARQCTADYVAQGWSGFLPESCKGRTMLIALDEQALLWGWPNRLIARMGASGGRIVIEGPQASAAGPIAGVTLPEQLTEIPASFNGYIWSGDAFTTLPALITRFDDRTQEEIDASQAALERRRAVQ</sequence>
<reference evidence="2 3" key="1">
    <citation type="submission" date="2014-04" db="EMBL/GenBank/DDBJ databases">
        <title>A comprehensive comparison of genomes of Erythrobacter spp. Strains.</title>
        <authorList>
            <person name="Zheng Q."/>
        </authorList>
    </citation>
    <scope>NUCLEOTIDE SEQUENCE [LARGE SCALE GENOMIC DNA]</scope>
    <source>
        <strain evidence="2 3">DSM 8509</strain>
    </source>
</reference>
<name>A0A074MD52_9SPHN</name>
<dbReference type="AlphaFoldDB" id="A0A074MD52"/>
<dbReference type="Pfam" id="PF03009">
    <property type="entry name" value="GDPD"/>
    <property type="match status" value="1"/>
</dbReference>
<dbReference type="KEGG" id="elq:Ga0102493_111049"/>
<dbReference type="Gene3D" id="3.20.20.190">
    <property type="entry name" value="Phosphatidylinositol (PI) phosphodiesterase"/>
    <property type="match status" value="1"/>
</dbReference>
<evidence type="ECO:0000259" key="1">
    <source>
        <dbReference type="PROSITE" id="PS51704"/>
    </source>
</evidence>
<dbReference type="PANTHER" id="PTHR46211">
    <property type="entry name" value="GLYCEROPHOSPHORYL DIESTER PHOSPHODIESTERASE"/>
    <property type="match status" value="1"/>
</dbReference>
<feature type="domain" description="GP-PDE" evidence="1">
    <location>
        <begin position="54"/>
        <end position="155"/>
    </location>
</feature>
<protein>
    <recommendedName>
        <fullName evidence="1">GP-PDE domain-containing protein</fullName>
    </recommendedName>
</protein>
<dbReference type="InterPro" id="IPR030395">
    <property type="entry name" value="GP_PDE_dom"/>
</dbReference>
<gene>
    <name evidence="2" type="ORF">EH32_02260</name>
</gene>
<dbReference type="EMBL" id="JMIX01000012">
    <property type="protein sequence ID" value="KEO90665.1"/>
    <property type="molecule type" value="Genomic_DNA"/>
</dbReference>
<dbReference type="RefSeq" id="WP_034905881.1">
    <property type="nucleotide sequence ID" value="NZ_CP017057.1"/>
</dbReference>
<dbReference type="Proteomes" id="UP000027866">
    <property type="component" value="Unassembled WGS sequence"/>
</dbReference>